<dbReference type="Proteomes" id="UP001519342">
    <property type="component" value="Unassembled WGS sequence"/>
</dbReference>
<sequence>MVQSVDRAISILKCFNERKRELKLSEISDELGLNKSTVHGIINTLKQHGLIEQDEKTQKYRLGLYLIGLGELVVSSIDVRAIGYPIIEEVCQVLEETVHAVVLDCNDVVYIDKKECDNSVRISTKIGSRSPSFCTADGKVMLAYLDLKKQNIIIPDDIPKFTPNTITDKNEIIKELAVTKDRGYAIDNEQYETGLVCVAAPVFDHSGAVKYAISVTGPSLRMTQEKITESIKVLKDAAYKISYEIGYRK</sequence>
<dbReference type="InterPro" id="IPR036388">
    <property type="entry name" value="WH-like_DNA-bd_sf"/>
</dbReference>
<evidence type="ECO:0000256" key="3">
    <source>
        <dbReference type="ARBA" id="ARBA00023163"/>
    </source>
</evidence>
<dbReference type="PROSITE" id="PS51078">
    <property type="entry name" value="ICLR_ED"/>
    <property type="match status" value="1"/>
</dbReference>
<dbReference type="InterPro" id="IPR050707">
    <property type="entry name" value="HTH_MetabolicPath_Reg"/>
</dbReference>
<dbReference type="PANTHER" id="PTHR30136:SF24">
    <property type="entry name" value="HTH-TYPE TRANSCRIPTIONAL REPRESSOR ALLR"/>
    <property type="match status" value="1"/>
</dbReference>
<dbReference type="InterPro" id="IPR029016">
    <property type="entry name" value="GAF-like_dom_sf"/>
</dbReference>
<dbReference type="InterPro" id="IPR005471">
    <property type="entry name" value="Tscrpt_reg_IclR_N"/>
</dbReference>
<evidence type="ECO:0000313" key="7">
    <source>
        <dbReference type="Proteomes" id="UP001519342"/>
    </source>
</evidence>
<evidence type="ECO:0000256" key="1">
    <source>
        <dbReference type="ARBA" id="ARBA00023015"/>
    </source>
</evidence>
<dbReference type="InterPro" id="IPR011991">
    <property type="entry name" value="ArsR-like_HTH"/>
</dbReference>
<keyword evidence="1" id="KW-0805">Transcription regulation</keyword>
<dbReference type="SUPFAM" id="SSF55781">
    <property type="entry name" value="GAF domain-like"/>
    <property type="match status" value="1"/>
</dbReference>
<dbReference type="GO" id="GO:0003677">
    <property type="term" value="F:DNA binding"/>
    <property type="evidence" value="ECO:0007669"/>
    <property type="project" value="UniProtKB-KW"/>
</dbReference>
<reference evidence="6 7" key="1">
    <citation type="submission" date="2021-03" db="EMBL/GenBank/DDBJ databases">
        <title>Genomic Encyclopedia of Type Strains, Phase IV (KMG-IV): sequencing the most valuable type-strain genomes for metagenomic binning, comparative biology and taxonomic classification.</title>
        <authorList>
            <person name="Goeker M."/>
        </authorList>
    </citation>
    <scope>NUCLEOTIDE SEQUENCE [LARGE SCALE GENOMIC DNA]</scope>
    <source>
        <strain evidence="6 7">DSM 24004</strain>
    </source>
</reference>
<accession>A0ABS4GFS2</accession>
<evidence type="ECO:0000259" key="5">
    <source>
        <dbReference type="PROSITE" id="PS51078"/>
    </source>
</evidence>
<dbReference type="InterPro" id="IPR036390">
    <property type="entry name" value="WH_DNA-bd_sf"/>
</dbReference>
<name>A0ABS4GFS2_9FIRM</name>
<dbReference type="Gene3D" id="1.10.10.10">
    <property type="entry name" value="Winged helix-like DNA-binding domain superfamily/Winged helix DNA-binding domain"/>
    <property type="match status" value="1"/>
</dbReference>
<dbReference type="CDD" id="cd00090">
    <property type="entry name" value="HTH_ARSR"/>
    <property type="match status" value="1"/>
</dbReference>
<proteinExistence type="predicted"/>
<feature type="domain" description="IclR-ED" evidence="5">
    <location>
        <begin position="65"/>
        <end position="247"/>
    </location>
</feature>
<feature type="domain" description="HTH iclR-type" evidence="4">
    <location>
        <begin position="2"/>
        <end position="64"/>
    </location>
</feature>
<dbReference type="RefSeq" id="WP_209512278.1">
    <property type="nucleotide sequence ID" value="NZ_JAGGKS010000007.1"/>
</dbReference>
<organism evidence="6 7">
    <name type="scientific">Sedimentibacter acidaminivorans</name>
    <dbReference type="NCBI Taxonomy" id="913099"/>
    <lineage>
        <taxon>Bacteria</taxon>
        <taxon>Bacillati</taxon>
        <taxon>Bacillota</taxon>
        <taxon>Tissierellia</taxon>
        <taxon>Sedimentibacter</taxon>
    </lineage>
</organism>
<keyword evidence="3" id="KW-0804">Transcription</keyword>
<dbReference type="Pfam" id="PF01614">
    <property type="entry name" value="IclR_C"/>
    <property type="match status" value="1"/>
</dbReference>
<dbReference type="PANTHER" id="PTHR30136">
    <property type="entry name" value="HELIX-TURN-HELIX TRANSCRIPTIONAL REGULATOR, ICLR FAMILY"/>
    <property type="match status" value="1"/>
</dbReference>
<protein>
    <submittedName>
        <fullName evidence="6">DNA-binding IclR family transcriptional regulator</fullName>
    </submittedName>
</protein>
<dbReference type="InterPro" id="IPR014757">
    <property type="entry name" value="Tscrpt_reg_IclR_C"/>
</dbReference>
<dbReference type="SMART" id="SM00346">
    <property type="entry name" value="HTH_ICLR"/>
    <property type="match status" value="1"/>
</dbReference>
<dbReference type="PROSITE" id="PS51077">
    <property type="entry name" value="HTH_ICLR"/>
    <property type="match status" value="1"/>
</dbReference>
<evidence type="ECO:0000259" key="4">
    <source>
        <dbReference type="PROSITE" id="PS51077"/>
    </source>
</evidence>
<gene>
    <name evidence="6" type="ORF">J2Z76_002410</name>
</gene>
<dbReference type="EMBL" id="JAGGKS010000007">
    <property type="protein sequence ID" value="MBP1926541.1"/>
    <property type="molecule type" value="Genomic_DNA"/>
</dbReference>
<keyword evidence="7" id="KW-1185">Reference proteome</keyword>
<dbReference type="Gene3D" id="3.30.450.40">
    <property type="match status" value="1"/>
</dbReference>
<dbReference type="Pfam" id="PF09339">
    <property type="entry name" value="HTH_IclR"/>
    <property type="match status" value="1"/>
</dbReference>
<comment type="caution">
    <text evidence="6">The sequence shown here is derived from an EMBL/GenBank/DDBJ whole genome shotgun (WGS) entry which is preliminary data.</text>
</comment>
<dbReference type="SUPFAM" id="SSF46785">
    <property type="entry name" value="Winged helix' DNA-binding domain"/>
    <property type="match status" value="1"/>
</dbReference>
<evidence type="ECO:0000256" key="2">
    <source>
        <dbReference type="ARBA" id="ARBA00023125"/>
    </source>
</evidence>
<keyword evidence="2 6" id="KW-0238">DNA-binding</keyword>
<evidence type="ECO:0000313" key="6">
    <source>
        <dbReference type="EMBL" id="MBP1926541.1"/>
    </source>
</evidence>